<keyword evidence="5" id="KW-1185">Reference proteome</keyword>
<dbReference type="STRING" id="220714.SAMN05660469_0400"/>
<evidence type="ECO:0000259" key="2">
    <source>
        <dbReference type="Pfam" id="PF01458"/>
    </source>
</evidence>
<dbReference type="InterPro" id="IPR037284">
    <property type="entry name" value="SUF_FeS_clus_asmbl_SufBD_sf"/>
</dbReference>
<dbReference type="AlphaFoldDB" id="A0A3F3GVX5"/>
<name>A0A3F3GVX5_9LACO</name>
<dbReference type="SUPFAM" id="SSF101960">
    <property type="entry name" value="Stabilizer of iron transporter SufD"/>
    <property type="match status" value="1"/>
</dbReference>
<dbReference type="GO" id="GO:0016226">
    <property type="term" value="P:iron-sulfur cluster assembly"/>
    <property type="evidence" value="ECO:0007669"/>
    <property type="project" value="InterPro"/>
</dbReference>
<comment type="similarity">
    <text evidence="1">Belongs to the iron-sulfur cluster assembly SufBD family.</text>
</comment>
<proteinExistence type="inferred from homology"/>
<dbReference type="PANTHER" id="PTHR43575:SF1">
    <property type="entry name" value="PROTEIN ABCI7, CHLOROPLASTIC"/>
    <property type="match status" value="1"/>
</dbReference>
<dbReference type="RefSeq" id="WP_059376297.1">
    <property type="nucleotide sequence ID" value="NZ_DF968063.1"/>
</dbReference>
<dbReference type="InterPro" id="IPR000825">
    <property type="entry name" value="SUF_FeS_clus_asmbl_SufBD_core"/>
</dbReference>
<gene>
    <name evidence="4" type="ORF">FPFC_013280</name>
</gene>
<dbReference type="InterPro" id="IPR055346">
    <property type="entry name" value="Fe-S_cluster_assembly_SufBD"/>
</dbReference>
<evidence type="ECO:0000313" key="5">
    <source>
        <dbReference type="Proteomes" id="UP000061227"/>
    </source>
</evidence>
<organism evidence="4 5">
    <name type="scientific">Fructobacillus pseudoficulneus</name>
    <dbReference type="NCBI Taxonomy" id="220714"/>
    <lineage>
        <taxon>Bacteria</taxon>
        <taxon>Bacillati</taxon>
        <taxon>Bacillota</taxon>
        <taxon>Bacilli</taxon>
        <taxon>Lactobacillales</taxon>
        <taxon>Lactobacillaceae</taxon>
        <taxon>Fructobacillus</taxon>
    </lineage>
</organism>
<feature type="domain" description="SUF system FeS cluster assembly SufBD N-terminal" evidence="3">
    <location>
        <begin position="56"/>
        <end position="127"/>
    </location>
</feature>
<evidence type="ECO:0000313" key="4">
    <source>
        <dbReference type="EMBL" id="GAP02447.1"/>
    </source>
</evidence>
<feature type="domain" description="SUF system FeS cluster assembly SufBD core" evidence="2">
    <location>
        <begin position="136"/>
        <end position="363"/>
    </location>
</feature>
<dbReference type="Pfam" id="PF19295">
    <property type="entry name" value="SufBD_N"/>
    <property type="match status" value="1"/>
</dbReference>
<sequence length="395" mass="43251">MEVMEKTEVLPLPVFDKVRFDRWGLTEMTAGRESSAATFSAHEGENGIEINGQSVNYHYLSDELKKAGVLIMHIGDAKLRYPELVDRVLGRVINPSSDQLVADNFVQYNTGAFIYVPKNIRLTEPLHLYLNHLANEQDTVAHVLVYLEQNSELTLLAESQTVGVNGGKVSLLSEVVAGPGSKLTYVNFDDFDQNTTAYLNRQAKVGQGAVVDWVNASFSDGQTLNQLTSTLLGEGAQSDVKVASFTNGRQTQGFNTEVKNVGRHTVGHIFQRGVILDSANLIFNGLGKIIKGSKGSDAQQESRVLMLSRRGRGEANPLLLIDESDVTAGHAASVGQVDDQQLYYLMSRGLPEVLARRLVVRGFVGEVLAAIPDQRLLDRVVAAIERKLNDENGTQ</sequence>
<dbReference type="Pfam" id="PF01458">
    <property type="entry name" value="SUFBD_core"/>
    <property type="match status" value="1"/>
</dbReference>
<dbReference type="EMBL" id="DF968063">
    <property type="protein sequence ID" value="GAP02447.1"/>
    <property type="molecule type" value="Genomic_DNA"/>
</dbReference>
<dbReference type="Proteomes" id="UP000061227">
    <property type="component" value="Unassembled WGS sequence"/>
</dbReference>
<dbReference type="PANTHER" id="PTHR43575">
    <property type="entry name" value="PROTEIN ABCI7, CHLOROPLASTIC"/>
    <property type="match status" value="1"/>
</dbReference>
<dbReference type="InterPro" id="IPR045595">
    <property type="entry name" value="SufBD_N"/>
</dbReference>
<reference evidence="4 5" key="1">
    <citation type="journal article" date="2015" name="BMC Genomics">
        <title>Comparative genomics of Fructobacillus spp. and Leuconostoc spp. reveals niche-specific evolution of Fructobacillus spp.</title>
        <authorList>
            <person name="Endo A."/>
            <person name="Tanizawa Y."/>
            <person name="Tanaka N."/>
            <person name="Maeno S."/>
            <person name="Kumar H."/>
            <person name="Shiwa Y."/>
            <person name="Okada S."/>
            <person name="Yoshikawa H."/>
            <person name="Dicks L."/>
            <person name="Nakagawa J."/>
            <person name="Arita M."/>
        </authorList>
    </citation>
    <scope>NUCLEOTIDE SEQUENCE [LARGE SCALE GENOMIC DNA]</scope>
    <source>
        <strain evidence="4 5">DSM 15468</strain>
    </source>
</reference>
<evidence type="ECO:0000256" key="1">
    <source>
        <dbReference type="ARBA" id="ARBA00043967"/>
    </source>
</evidence>
<dbReference type="InterPro" id="IPR011542">
    <property type="entry name" value="SUF_FeS_clus_asmbl_SufD"/>
</dbReference>
<dbReference type="NCBIfam" id="TIGR01981">
    <property type="entry name" value="sufD"/>
    <property type="match status" value="1"/>
</dbReference>
<accession>A0A3F3GVX5</accession>
<dbReference type="OrthoDB" id="9803529at2"/>
<protein>
    <submittedName>
        <fullName evidence="4">Fe-S cluster assembly ABC-type transport system, permease component</fullName>
    </submittedName>
</protein>
<evidence type="ECO:0000259" key="3">
    <source>
        <dbReference type="Pfam" id="PF19295"/>
    </source>
</evidence>